<dbReference type="GO" id="GO:0014069">
    <property type="term" value="C:postsynaptic density"/>
    <property type="evidence" value="ECO:0007669"/>
    <property type="project" value="TreeGrafter"/>
</dbReference>
<feature type="compositionally biased region" description="Polar residues" evidence="2">
    <location>
        <begin position="671"/>
        <end position="681"/>
    </location>
</feature>
<evidence type="ECO:0000259" key="3">
    <source>
        <dbReference type="SMART" id="SM01007"/>
    </source>
</evidence>
<feature type="compositionally biased region" description="Basic residues" evidence="2">
    <location>
        <begin position="753"/>
        <end position="774"/>
    </location>
</feature>
<evidence type="ECO:0000256" key="1">
    <source>
        <dbReference type="ARBA" id="ARBA00006274"/>
    </source>
</evidence>
<proteinExistence type="inferred from homology"/>
<feature type="compositionally biased region" description="Basic and acidic residues" evidence="2">
    <location>
        <begin position="689"/>
        <end position="705"/>
    </location>
</feature>
<dbReference type="EMBL" id="BMAW01040677">
    <property type="protein sequence ID" value="GFU60462.1"/>
    <property type="molecule type" value="Genomic_DNA"/>
</dbReference>
<dbReference type="GO" id="GO:0005886">
    <property type="term" value="C:plasma membrane"/>
    <property type="evidence" value="ECO:0007669"/>
    <property type="project" value="UniProtKB-SubCell"/>
</dbReference>
<dbReference type="SMART" id="SM01007">
    <property type="entry name" value="Aldolase_II"/>
    <property type="match status" value="1"/>
</dbReference>
<dbReference type="PANTHER" id="PTHR10672:SF3">
    <property type="entry name" value="PROTEIN HU-LI TAI SHAO"/>
    <property type="match status" value="1"/>
</dbReference>
<evidence type="ECO:0000313" key="5">
    <source>
        <dbReference type="Proteomes" id="UP000887013"/>
    </source>
</evidence>
<gene>
    <name evidence="4" type="primary">hts</name>
    <name evidence="4" type="ORF">NPIL_193011</name>
</gene>
<accession>A0A8X6UXH6</accession>
<dbReference type="InterPro" id="IPR001303">
    <property type="entry name" value="Aldolase_II/adducin_N"/>
</dbReference>
<comment type="caution">
    <text evidence="4">The sequence shown here is derived from an EMBL/GenBank/DDBJ whole genome shotgun (WGS) entry which is preliminary data.</text>
</comment>
<organism evidence="4 5">
    <name type="scientific">Nephila pilipes</name>
    <name type="common">Giant wood spider</name>
    <name type="synonym">Nephila maculata</name>
    <dbReference type="NCBI Taxonomy" id="299642"/>
    <lineage>
        <taxon>Eukaryota</taxon>
        <taxon>Metazoa</taxon>
        <taxon>Ecdysozoa</taxon>
        <taxon>Arthropoda</taxon>
        <taxon>Chelicerata</taxon>
        <taxon>Arachnida</taxon>
        <taxon>Araneae</taxon>
        <taxon>Araneomorphae</taxon>
        <taxon>Entelegynae</taxon>
        <taxon>Araneoidea</taxon>
        <taxon>Nephilidae</taxon>
        <taxon>Nephila</taxon>
    </lineage>
</organism>
<dbReference type="InterPro" id="IPR051017">
    <property type="entry name" value="Aldolase-II_Adducin_sf"/>
</dbReference>
<dbReference type="SUPFAM" id="SSF53639">
    <property type="entry name" value="AraD/HMP-PK domain-like"/>
    <property type="match status" value="1"/>
</dbReference>
<dbReference type="GO" id="GO:0005856">
    <property type="term" value="C:cytoskeleton"/>
    <property type="evidence" value="ECO:0007669"/>
    <property type="project" value="TreeGrafter"/>
</dbReference>
<feature type="compositionally biased region" description="Basic and acidic residues" evidence="2">
    <location>
        <begin position="775"/>
        <end position="784"/>
    </location>
</feature>
<dbReference type="Proteomes" id="UP000887013">
    <property type="component" value="Unassembled WGS sequence"/>
</dbReference>
<sequence length="784" mass="88631">MKFPKENEESATMAEVETKTNGTVEANGPVTKYDPDDPEDQKQMWRPPDIDQDMKEMERRKRVDMIMNSQVFREELERIIESQINEGYLPANLAALQQVTELLLPNRRSSNIRAGHCVIPINDIRGVDGIRYTKLEKLLRCKLAAVYRLIDLNGWSENIYNHITVRVSQDLEHFLLNPFGLQYPEVTASSLIKVDMQGNVIDPGSTSFTFNRAGFVLHSAVHACRPDIRCCIHIHHPPCVAVSAMKTGLLPVSQEAALIGDVSYHDYNGILVDTQEREQIARDLGPVNKVMILRNHGVIVAGETIEEALFYLQNLVLACEAQVRLMPIGLDNIQVMSNEAKQKVRSIITLNHANVTGKPDGGEDEKDQRFKKFKIWDLEFEAQMRMLDNAGFRTGYLYRYPLIRVEQPRQKNDVEVPPAATSFVQYLEEDKWLRPLKKLMEGKKSQDKLRWVNSPNVYQKVEVLETGTSDPKKITKWVEKPDNGENDSWVQEGSPSHSTLVKIESPHQFIPKTGDPNEFKKKQKEMKQNRMHSKITAGPQSSILEGVTWEEIKKMQDAQLNATGDQVVLVGAASKGIIQREFQHNAMVYKTAYAKNPFDGISDQDLEEYKKIVERKQRGEPVEDEIPDHIKPLLLEPVIVADGQPVNSVQDLNTPPQSPASPCSDEEVSKSGGSVQRSMSARLSVEAAEEIREKSFQRRTLSERKPKSKITGDVTLNGEEKLRSAESGEVSAASRSSKESSPVKEVGDESPKKDKKKKKGLRTPSFLKKKKHKKEKEDKEKVAS</sequence>
<keyword evidence="5" id="KW-1185">Reference proteome</keyword>
<dbReference type="AlphaFoldDB" id="A0A8X6UXH6"/>
<dbReference type="OrthoDB" id="3238794at2759"/>
<feature type="region of interest" description="Disordered" evidence="2">
    <location>
        <begin position="646"/>
        <end position="784"/>
    </location>
</feature>
<evidence type="ECO:0000256" key="2">
    <source>
        <dbReference type="SAM" id="MobiDB-lite"/>
    </source>
</evidence>
<feature type="compositionally biased region" description="Basic and acidic residues" evidence="2">
    <location>
        <begin position="736"/>
        <end position="752"/>
    </location>
</feature>
<evidence type="ECO:0000313" key="4">
    <source>
        <dbReference type="EMBL" id="GFU60462.1"/>
    </source>
</evidence>
<name>A0A8X6UXH6_NEPPI</name>
<dbReference type="NCBIfam" id="NF005451">
    <property type="entry name" value="PRK07044.1"/>
    <property type="match status" value="1"/>
</dbReference>
<protein>
    <submittedName>
        <fullName evidence="4">Protein hu-li tai shao</fullName>
    </submittedName>
</protein>
<comment type="similarity">
    <text evidence="1">Belongs to the aldolase class II family. Adducin subfamily.</text>
</comment>
<feature type="compositionally biased region" description="Polar residues" evidence="2">
    <location>
        <begin position="646"/>
        <end position="655"/>
    </location>
</feature>
<dbReference type="InterPro" id="IPR036409">
    <property type="entry name" value="Aldolase_II/adducin_N_sf"/>
</dbReference>
<dbReference type="Pfam" id="PF00596">
    <property type="entry name" value="Aldolase_II"/>
    <property type="match status" value="1"/>
</dbReference>
<dbReference type="PANTHER" id="PTHR10672">
    <property type="entry name" value="ADDUCIN"/>
    <property type="match status" value="1"/>
</dbReference>
<reference evidence="4" key="1">
    <citation type="submission" date="2020-08" db="EMBL/GenBank/DDBJ databases">
        <title>Multicomponent nature underlies the extraordinary mechanical properties of spider dragline silk.</title>
        <authorList>
            <person name="Kono N."/>
            <person name="Nakamura H."/>
            <person name="Mori M."/>
            <person name="Yoshida Y."/>
            <person name="Ohtoshi R."/>
            <person name="Malay A.D."/>
            <person name="Moran D.A.P."/>
            <person name="Tomita M."/>
            <person name="Numata K."/>
            <person name="Arakawa K."/>
        </authorList>
    </citation>
    <scope>NUCLEOTIDE SEQUENCE</scope>
</reference>
<feature type="domain" description="Class II aldolase/adducin N-terminal" evidence="3">
    <location>
        <begin position="141"/>
        <end position="323"/>
    </location>
</feature>
<feature type="region of interest" description="Disordered" evidence="2">
    <location>
        <begin position="1"/>
        <end position="47"/>
    </location>
</feature>
<dbReference type="Gene3D" id="3.40.225.10">
    <property type="entry name" value="Class II aldolase/adducin N-terminal domain"/>
    <property type="match status" value="1"/>
</dbReference>
<dbReference type="GO" id="GO:0051015">
    <property type="term" value="F:actin filament binding"/>
    <property type="evidence" value="ECO:0007669"/>
    <property type="project" value="TreeGrafter"/>
</dbReference>